<protein>
    <submittedName>
        <fullName evidence="1">Uncharacterized protein</fullName>
    </submittedName>
</protein>
<proteinExistence type="predicted"/>
<gene>
    <name evidence="1" type="ORF">LCGC14_1521230</name>
</gene>
<name>A0A0F9IYT0_9ZZZZ</name>
<accession>A0A0F9IYT0</accession>
<dbReference type="EMBL" id="LAZR01011286">
    <property type="protein sequence ID" value="KKM62483.1"/>
    <property type="molecule type" value="Genomic_DNA"/>
</dbReference>
<comment type="caution">
    <text evidence="1">The sequence shown here is derived from an EMBL/GenBank/DDBJ whole genome shotgun (WGS) entry which is preliminary data.</text>
</comment>
<organism evidence="1">
    <name type="scientific">marine sediment metagenome</name>
    <dbReference type="NCBI Taxonomy" id="412755"/>
    <lineage>
        <taxon>unclassified sequences</taxon>
        <taxon>metagenomes</taxon>
        <taxon>ecological metagenomes</taxon>
    </lineage>
</organism>
<evidence type="ECO:0000313" key="1">
    <source>
        <dbReference type="EMBL" id="KKM62483.1"/>
    </source>
</evidence>
<dbReference type="AlphaFoldDB" id="A0A0F9IYT0"/>
<reference evidence="1" key="1">
    <citation type="journal article" date="2015" name="Nature">
        <title>Complex archaea that bridge the gap between prokaryotes and eukaryotes.</title>
        <authorList>
            <person name="Spang A."/>
            <person name="Saw J.H."/>
            <person name="Jorgensen S.L."/>
            <person name="Zaremba-Niedzwiedzka K."/>
            <person name="Martijn J."/>
            <person name="Lind A.E."/>
            <person name="van Eijk R."/>
            <person name="Schleper C."/>
            <person name="Guy L."/>
            <person name="Ettema T.J."/>
        </authorList>
    </citation>
    <scope>NUCLEOTIDE SEQUENCE</scope>
</reference>
<sequence>MPEIVKPNLTAIQTAFTARLYSWDLIVLYRAVSGKYPSYASILGGGIGLTIQQDVVTFLGAFGPIGRSHYVLDIYSAIYNDMMEKDLKSFSELLGFWEGWSRFTQLLKEDAEEVGEPLKFPAFTYPLPKFEVDAADLSGPDRFIYILYRGDVDSMEILLTLLSQYVPETVFPMPALHRDLSGIFELYAQWARERFTGAQASQAARVMAKVILLANYRWFLLAGDLLSMIEPIFHGSFSKGMAWIAGGFRNEAEKISMV</sequence>